<evidence type="ECO:0000313" key="2">
    <source>
        <dbReference type="EMBL" id="VFQ42722.1"/>
    </source>
</evidence>
<dbReference type="AlphaFoldDB" id="A0A4U8YMB7"/>
<dbReference type="EMBL" id="CAADHO010000001">
    <property type="protein sequence ID" value="VFQ42722.1"/>
    <property type="molecule type" value="Genomic_DNA"/>
</dbReference>
<dbReference type="InterPro" id="IPR013096">
    <property type="entry name" value="Cupin_2"/>
</dbReference>
<proteinExistence type="predicted"/>
<name>A0A4U8YMB7_9BACT</name>
<dbReference type="Pfam" id="PF07883">
    <property type="entry name" value="Cupin_2"/>
    <property type="match status" value="1"/>
</dbReference>
<gene>
    <name evidence="2" type="ORF">MSL71_3430</name>
</gene>
<keyword evidence="3" id="KW-1185">Reference proteome</keyword>
<sequence length="116" mass="13065">MDRQRKEGDGSVRASLFEGIPAELPEELMTTLASGSGVTVERIVSKGHASPDGFWYDQETHEWVMVAQGEARLCFEGEEEIHLQAGDHLLIPAHARHRVTWTPEDRETIWVAVHFS</sequence>
<dbReference type="CDD" id="cd06981">
    <property type="entry name" value="cupin_reut_a1446"/>
    <property type="match status" value="1"/>
</dbReference>
<accession>A0A4U8YMB7</accession>
<evidence type="ECO:0000259" key="1">
    <source>
        <dbReference type="Pfam" id="PF07883"/>
    </source>
</evidence>
<organism evidence="2 3">
    <name type="scientific">Desulfoluna butyratoxydans</name>
    <dbReference type="NCBI Taxonomy" id="231438"/>
    <lineage>
        <taxon>Bacteria</taxon>
        <taxon>Pseudomonadati</taxon>
        <taxon>Thermodesulfobacteriota</taxon>
        <taxon>Desulfobacteria</taxon>
        <taxon>Desulfobacterales</taxon>
        <taxon>Desulfolunaceae</taxon>
        <taxon>Desulfoluna</taxon>
    </lineage>
</organism>
<evidence type="ECO:0000313" key="3">
    <source>
        <dbReference type="Proteomes" id="UP000507962"/>
    </source>
</evidence>
<dbReference type="SUPFAM" id="SSF51182">
    <property type="entry name" value="RmlC-like cupins"/>
    <property type="match status" value="1"/>
</dbReference>
<feature type="domain" description="Cupin type-2" evidence="1">
    <location>
        <begin position="58"/>
        <end position="113"/>
    </location>
</feature>
<reference evidence="2 3" key="1">
    <citation type="submission" date="2019-03" db="EMBL/GenBank/DDBJ databases">
        <authorList>
            <person name="Nijsse B."/>
        </authorList>
    </citation>
    <scope>NUCLEOTIDE SEQUENCE [LARGE SCALE GENOMIC DNA]</scope>
    <source>
        <strain evidence="2">Desulfoluna butyratoxydans MSL71</strain>
    </source>
</reference>
<dbReference type="InterPro" id="IPR014710">
    <property type="entry name" value="RmlC-like_jellyroll"/>
</dbReference>
<dbReference type="InterPro" id="IPR011051">
    <property type="entry name" value="RmlC_Cupin_sf"/>
</dbReference>
<dbReference type="RefSeq" id="WP_180136945.1">
    <property type="nucleotide sequence ID" value="NZ_CAADHO010000001.1"/>
</dbReference>
<dbReference type="Proteomes" id="UP000507962">
    <property type="component" value="Unassembled WGS sequence"/>
</dbReference>
<dbReference type="Gene3D" id="2.60.120.10">
    <property type="entry name" value="Jelly Rolls"/>
    <property type="match status" value="1"/>
</dbReference>
<protein>
    <submittedName>
        <fullName evidence="2">Cupin 2 conserved barrel</fullName>
    </submittedName>
</protein>